<reference evidence="1 2" key="1">
    <citation type="journal article" date="2021" name="BMC Genomics">
        <title>Datura genome reveals duplications of psychoactive alkaloid biosynthetic genes and high mutation rate following tissue culture.</title>
        <authorList>
            <person name="Rajewski A."/>
            <person name="Carter-House D."/>
            <person name="Stajich J."/>
            <person name="Litt A."/>
        </authorList>
    </citation>
    <scope>NUCLEOTIDE SEQUENCE [LARGE SCALE GENOMIC DNA]</scope>
    <source>
        <strain evidence="1">AR-01</strain>
    </source>
</reference>
<dbReference type="Pfam" id="PF14929">
    <property type="entry name" value="TAF1_subA"/>
    <property type="match status" value="1"/>
</dbReference>
<dbReference type="InterPro" id="IPR039495">
    <property type="entry name" value="TAF1A"/>
</dbReference>
<accession>A0ABS8RTG2</accession>
<dbReference type="Proteomes" id="UP000823775">
    <property type="component" value="Unassembled WGS sequence"/>
</dbReference>
<proteinExistence type="predicted"/>
<protein>
    <submittedName>
        <fullName evidence="1">Uncharacterized protein</fullName>
    </submittedName>
</protein>
<dbReference type="PANTHER" id="PTHR36720:SF1">
    <property type="entry name" value="TAF RNA POLYMERASE I SUBUNIT A"/>
    <property type="match status" value="1"/>
</dbReference>
<name>A0ABS8RTG2_DATST</name>
<dbReference type="PANTHER" id="PTHR36720">
    <property type="entry name" value="TAF RNA POLYMERASE I SUBUNIT A"/>
    <property type="match status" value="1"/>
</dbReference>
<organism evidence="1 2">
    <name type="scientific">Datura stramonium</name>
    <name type="common">Jimsonweed</name>
    <name type="synonym">Common thornapple</name>
    <dbReference type="NCBI Taxonomy" id="4076"/>
    <lineage>
        <taxon>Eukaryota</taxon>
        <taxon>Viridiplantae</taxon>
        <taxon>Streptophyta</taxon>
        <taxon>Embryophyta</taxon>
        <taxon>Tracheophyta</taxon>
        <taxon>Spermatophyta</taxon>
        <taxon>Magnoliopsida</taxon>
        <taxon>eudicotyledons</taxon>
        <taxon>Gunneridae</taxon>
        <taxon>Pentapetalae</taxon>
        <taxon>asterids</taxon>
        <taxon>lamiids</taxon>
        <taxon>Solanales</taxon>
        <taxon>Solanaceae</taxon>
        <taxon>Solanoideae</taxon>
        <taxon>Datureae</taxon>
        <taxon>Datura</taxon>
    </lineage>
</organism>
<evidence type="ECO:0000313" key="2">
    <source>
        <dbReference type="Proteomes" id="UP000823775"/>
    </source>
</evidence>
<comment type="caution">
    <text evidence="1">The sequence shown here is derived from an EMBL/GenBank/DDBJ whole genome shotgun (WGS) entry which is preliminary data.</text>
</comment>
<gene>
    <name evidence="1" type="ORF">HAX54_003520</name>
</gene>
<sequence length="412" mass="47669">MWSQKSHPRKRGRPQDDHVCGINPSTEARRINSVILANTKPSFCLKRGIGSLHQEYRSLQSQHRRTLRHLLQKLMRQHKYAEASGVLSVLLKGTTKETAVMKTRTKFTATLELIEHIKGDTLSSRKIQNIYELWMKKLGPMKNWTLKDRFAVPLEFILSCLKRGNTQDAHQGALSLMQERGFESDPVSNLVVGLAFYQLWYSTIPKELHLQELDRFDSTVQLETFEDRIFMSILNSEGHDAVEGQEANSPFHCDSNTSVRNDKAILGVDFSHQQREVPMVIDDNMPGETQNDNFQPQDFYMSSAERSDHEGSSMDQSADVPYHSIFYNRGLPLWLLPLQLPSSNENLEDDLNMHRTLRNDHYKSAIKYLRNALYSSPPVLEAFHPLIQERYVFCVKFHQINQQRRPPFCEKP</sequence>
<evidence type="ECO:0000313" key="1">
    <source>
        <dbReference type="EMBL" id="MCD7450102.1"/>
    </source>
</evidence>
<dbReference type="EMBL" id="JACEIK010000116">
    <property type="protein sequence ID" value="MCD7450102.1"/>
    <property type="molecule type" value="Genomic_DNA"/>
</dbReference>
<keyword evidence="2" id="KW-1185">Reference proteome</keyword>